<dbReference type="SUPFAM" id="SSF51679">
    <property type="entry name" value="Bacterial luciferase-like"/>
    <property type="match status" value="1"/>
</dbReference>
<dbReference type="PANTHER" id="PTHR43244">
    <property type="match status" value="1"/>
</dbReference>
<dbReference type="EMBL" id="CAKLPX010000001">
    <property type="protein sequence ID" value="CAH0990977.1"/>
    <property type="molecule type" value="Genomic_DNA"/>
</dbReference>
<evidence type="ECO:0000256" key="1">
    <source>
        <dbReference type="ARBA" id="ARBA00023002"/>
    </source>
</evidence>
<dbReference type="InterPro" id="IPR036661">
    <property type="entry name" value="Luciferase-like_sf"/>
</dbReference>
<evidence type="ECO:0000259" key="2">
    <source>
        <dbReference type="Pfam" id="PF00296"/>
    </source>
</evidence>
<comment type="caution">
    <text evidence="3">The sequence shown here is derived from an EMBL/GenBank/DDBJ whole genome shotgun (WGS) entry which is preliminary data.</text>
</comment>
<proteinExistence type="predicted"/>
<gene>
    <name evidence="3" type="ORF">SIN8267_01078</name>
</gene>
<evidence type="ECO:0000313" key="4">
    <source>
        <dbReference type="Proteomes" id="UP000838100"/>
    </source>
</evidence>
<organism evidence="3 4">
    <name type="scientific">Sinobacterium norvegicum</name>
    <dbReference type="NCBI Taxonomy" id="1641715"/>
    <lineage>
        <taxon>Bacteria</taxon>
        <taxon>Pseudomonadati</taxon>
        <taxon>Pseudomonadota</taxon>
        <taxon>Gammaproteobacteria</taxon>
        <taxon>Cellvibrionales</taxon>
        <taxon>Spongiibacteraceae</taxon>
        <taxon>Sinobacterium</taxon>
    </lineage>
</organism>
<sequence>MYIGFNSMNTINDPSPTELATALEEHGFESLWYGEHSHIPMSLKTPYPGGGVLPEPYKGMMDPYVSLMAAASVTTNLKLGSGIALLLERELFSQAKTIATLDRLSNGRVIIGTGVGWNEEGFENCTSLPWKKRFTALKETVAAQRILFSEAEPEYHGSLIDFDKVWFEPKPQQPGGPKTVLGVMGPVGVKHAAEWADGWMPADVALPDVVQSVKDFREQVASFGRNPDDVEITIVVMDDPSPDKLKRYRDAGIDRALIGVGLENWDKPEIIQPMIERFAPHIPDLLAK</sequence>
<dbReference type="InterPro" id="IPR011251">
    <property type="entry name" value="Luciferase-like_dom"/>
</dbReference>
<feature type="domain" description="Luciferase-like" evidence="2">
    <location>
        <begin position="18"/>
        <end position="234"/>
    </location>
</feature>
<dbReference type="CDD" id="cd01097">
    <property type="entry name" value="Tetrahydromethanopterin_reductase"/>
    <property type="match status" value="1"/>
</dbReference>
<protein>
    <recommendedName>
        <fullName evidence="2">Luciferase-like domain-containing protein</fullName>
    </recommendedName>
</protein>
<dbReference type="Gene3D" id="3.20.20.30">
    <property type="entry name" value="Luciferase-like domain"/>
    <property type="match status" value="1"/>
</dbReference>
<accession>A0ABM9ACS5</accession>
<dbReference type="InterPro" id="IPR019921">
    <property type="entry name" value="Lucif-like_OxRdtase_Rv2161c"/>
</dbReference>
<reference evidence="3" key="1">
    <citation type="submission" date="2021-12" db="EMBL/GenBank/DDBJ databases">
        <authorList>
            <person name="Rodrigo-Torres L."/>
            <person name="Arahal R. D."/>
            <person name="Lucena T."/>
        </authorList>
    </citation>
    <scope>NUCLEOTIDE SEQUENCE</scope>
    <source>
        <strain evidence="3">CECT 8267</strain>
    </source>
</reference>
<keyword evidence="1" id="KW-0560">Oxidoreductase</keyword>
<keyword evidence="4" id="KW-1185">Reference proteome</keyword>
<evidence type="ECO:0000313" key="3">
    <source>
        <dbReference type="EMBL" id="CAH0990977.1"/>
    </source>
</evidence>
<name>A0ABM9ACS5_9GAMM</name>
<dbReference type="PANTHER" id="PTHR43244:SF1">
    <property type="entry name" value="5,10-METHYLENETETRAHYDROMETHANOPTERIN REDUCTASE"/>
    <property type="match status" value="1"/>
</dbReference>
<dbReference type="InterPro" id="IPR050564">
    <property type="entry name" value="F420-G6PD/mer"/>
</dbReference>
<dbReference type="Pfam" id="PF00296">
    <property type="entry name" value="Bac_luciferase"/>
    <property type="match status" value="1"/>
</dbReference>
<dbReference type="NCBIfam" id="TIGR03619">
    <property type="entry name" value="F420_Rv2161c"/>
    <property type="match status" value="1"/>
</dbReference>
<dbReference type="Proteomes" id="UP000838100">
    <property type="component" value="Unassembled WGS sequence"/>
</dbReference>